<dbReference type="AlphaFoldDB" id="A0A1I3ZLC3"/>
<dbReference type="GO" id="GO:0003677">
    <property type="term" value="F:DNA binding"/>
    <property type="evidence" value="ECO:0007669"/>
    <property type="project" value="UniProtKB-KW"/>
</dbReference>
<dbReference type="EMBL" id="FOSL01000006">
    <property type="protein sequence ID" value="SFK44864.1"/>
    <property type="molecule type" value="Genomic_DNA"/>
</dbReference>
<reference evidence="2 3" key="1">
    <citation type="submission" date="2016-10" db="EMBL/GenBank/DDBJ databases">
        <authorList>
            <person name="Varghese N."/>
            <person name="Submissions S."/>
        </authorList>
    </citation>
    <scope>NUCLEOTIDE SEQUENCE [LARGE SCALE GENOMIC DNA]</scope>
    <source>
        <strain evidence="2 3">DSM 21822</strain>
    </source>
</reference>
<protein>
    <submittedName>
        <fullName evidence="2">DNA-binding transcriptional regulator, CsgD family</fullName>
    </submittedName>
</protein>
<dbReference type="Pfam" id="PF00196">
    <property type="entry name" value="GerE"/>
    <property type="match status" value="1"/>
</dbReference>
<dbReference type="SMART" id="SM00421">
    <property type="entry name" value="HTH_LUXR"/>
    <property type="match status" value="1"/>
</dbReference>
<dbReference type="SUPFAM" id="SSF46894">
    <property type="entry name" value="C-terminal effector domain of the bipartite response regulators"/>
    <property type="match status" value="1"/>
</dbReference>
<dbReference type="Gene3D" id="1.10.10.10">
    <property type="entry name" value="Winged helix-like DNA-binding domain superfamily/Winged helix DNA-binding domain"/>
    <property type="match status" value="1"/>
</dbReference>
<feature type="domain" description="HTH luxR-type" evidence="1">
    <location>
        <begin position="337"/>
        <end position="402"/>
    </location>
</feature>
<evidence type="ECO:0000259" key="1">
    <source>
        <dbReference type="PROSITE" id="PS50043"/>
    </source>
</evidence>
<proteinExistence type="predicted"/>
<dbReference type="PROSITE" id="PS50043">
    <property type="entry name" value="HTH_LUXR_2"/>
    <property type="match status" value="1"/>
</dbReference>
<evidence type="ECO:0000313" key="2">
    <source>
        <dbReference type="EMBL" id="SFK44864.1"/>
    </source>
</evidence>
<organism evidence="2 3">
    <name type="scientific">Neomesorhizobium albiziae</name>
    <dbReference type="NCBI Taxonomy" id="335020"/>
    <lineage>
        <taxon>Bacteria</taxon>
        <taxon>Pseudomonadati</taxon>
        <taxon>Pseudomonadota</taxon>
        <taxon>Alphaproteobacteria</taxon>
        <taxon>Hyphomicrobiales</taxon>
        <taxon>Phyllobacteriaceae</taxon>
        <taxon>Neomesorhizobium</taxon>
    </lineage>
</organism>
<gene>
    <name evidence="2" type="ORF">SAMN04488498_106184</name>
</gene>
<accession>A0A1I3ZLC3</accession>
<dbReference type="InterPro" id="IPR016032">
    <property type="entry name" value="Sig_transdc_resp-reg_C-effctor"/>
</dbReference>
<dbReference type="InterPro" id="IPR000792">
    <property type="entry name" value="Tscrpt_reg_LuxR_C"/>
</dbReference>
<sequence length="404" mass="44403">MAPFYRLWSCSRRSVRSVCEAGHDEDSNAGLSNRLLGVVRMNDAAPHDGEFIDLIYAALLGEAPWEDFLDRLSRSLPGGKTTLFHHDVRKARGAWELSSGLGEDVVAEYARHYSRLNPWMPAASVRKIGQGVVAEQMLPREKFVKTEFYNDFFRREIGESAVGVTIVREHGCSFLLSTTTSRADPDANREAADRLTRLAPHLQRAFRHFRRNSRQRAIEDIGASLFDAIDVGLVIVGDARGLKAISATGQRMVEAGCGVGVTPLGRVKSAQADADAMLARMLDRSFAGANTAGFVAGQWKLTLIRLNQDRISAYFDGPTVVVLIERPAAKTRVGIDYFANTHRLTAAEKRALEGLVSGKRISEIADDAMLSRETIRSQVKSVFAKTGVSSQIELIRLAGSMNPN</sequence>
<name>A0A1I3ZLC3_9HYPH</name>
<keyword evidence="3" id="KW-1185">Reference proteome</keyword>
<dbReference type="Proteomes" id="UP000323300">
    <property type="component" value="Unassembled WGS sequence"/>
</dbReference>
<evidence type="ECO:0000313" key="3">
    <source>
        <dbReference type="Proteomes" id="UP000323300"/>
    </source>
</evidence>
<keyword evidence="2" id="KW-0238">DNA-binding</keyword>
<dbReference type="InterPro" id="IPR036388">
    <property type="entry name" value="WH-like_DNA-bd_sf"/>
</dbReference>
<dbReference type="GO" id="GO:0006355">
    <property type="term" value="P:regulation of DNA-templated transcription"/>
    <property type="evidence" value="ECO:0007669"/>
    <property type="project" value="InterPro"/>
</dbReference>